<dbReference type="GO" id="GO:0005739">
    <property type="term" value="C:mitochondrion"/>
    <property type="evidence" value="ECO:0007669"/>
    <property type="project" value="TreeGrafter"/>
</dbReference>
<dbReference type="InterPro" id="IPR016082">
    <property type="entry name" value="Ribosomal_uL30_ferredoxin-like"/>
</dbReference>
<evidence type="ECO:0000256" key="3">
    <source>
        <dbReference type="ARBA" id="ARBA00023274"/>
    </source>
</evidence>
<dbReference type="InterPro" id="IPR005996">
    <property type="entry name" value="Ribosomal_uL30_bac-type"/>
</dbReference>
<dbReference type="GO" id="GO:0003735">
    <property type="term" value="F:structural constituent of ribosome"/>
    <property type="evidence" value="ECO:0007669"/>
    <property type="project" value="InterPro"/>
</dbReference>
<comment type="similarity">
    <text evidence="1">Belongs to the universal ribosomal protein uL30 family.</text>
</comment>
<evidence type="ECO:0000313" key="7">
    <source>
        <dbReference type="EMBL" id="RXK42045.1"/>
    </source>
</evidence>
<dbReference type="GO" id="GO:0015934">
    <property type="term" value="C:large ribosomal subunit"/>
    <property type="evidence" value="ECO:0007669"/>
    <property type="project" value="InterPro"/>
</dbReference>
<dbReference type="InParanoid" id="A0A4Q1BV98"/>
<evidence type="ECO:0000256" key="2">
    <source>
        <dbReference type="ARBA" id="ARBA00022980"/>
    </source>
</evidence>
<sequence>MTSFIRSIRRLPISHSFRQASTSTSPSSSVSATQAPRVLPDTTVTHHLITLTRSPIGLPPQARGTLEALGLYRRYSSVLHPFGPTVAGQILRVKELVSVRNVTEEEGIISLAKKGSEGSGVVVSGRVFGGGKGVVM</sequence>
<keyword evidence="8" id="KW-1185">Reference proteome</keyword>
<protein>
    <recommendedName>
        <fullName evidence="4">Large ribosomal subunit protein uL30m</fullName>
    </recommendedName>
</protein>
<organism evidence="7 8">
    <name type="scientific">Tremella mesenterica</name>
    <name type="common">Jelly fungus</name>
    <dbReference type="NCBI Taxonomy" id="5217"/>
    <lineage>
        <taxon>Eukaryota</taxon>
        <taxon>Fungi</taxon>
        <taxon>Dikarya</taxon>
        <taxon>Basidiomycota</taxon>
        <taxon>Agaricomycotina</taxon>
        <taxon>Tremellomycetes</taxon>
        <taxon>Tremellales</taxon>
        <taxon>Tremellaceae</taxon>
        <taxon>Tremella</taxon>
    </lineage>
</organism>
<evidence type="ECO:0000259" key="6">
    <source>
        <dbReference type="Pfam" id="PF00327"/>
    </source>
</evidence>
<feature type="domain" description="Large ribosomal subunit protein uL30-like ferredoxin-like fold" evidence="6">
    <location>
        <begin position="48"/>
        <end position="97"/>
    </location>
</feature>
<keyword evidence="2 7" id="KW-0689">Ribosomal protein</keyword>
<dbReference type="Proteomes" id="UP000289152">
    <property type="component" value="Unassembled WGS sequence"/>
</dbReference>
<feature type="compositionally biased region" description="Low complexity" evidence="5">
    <location>
        <begin position="19"/>
        <end position="36"/>
    </location>
</feature>
<dbReference type="OrthoDB" id="509901at2759"/>
<dbReference type="InterPro" id="IPR036919">
    <property type="entry name" value="Ribo_uL30_ferredoxin-like_sf"/>
</dbReference>
<dbReference type="Gene3D" id="3.30.1390.20">
    <property type="entry name" value="Ribosomal protein L30, ferredoxin-like fold domain"/>
    <property type="match status" value="1"/>
</dbReference>
<dbReference type="STRING" id="5217.A0A4Q1BV98"/>
<dbReference type="CDD" id="cd01658">
    <property type="entry name" value="Ribosomal_L30"/>
    <property type="match status" value="1"/>
</dbReference>
<accession>A0A4Q1BV98</accession>
<name>A0A4Q1BV98_TREME</name>
<dbReference type="PANTHER" id="PTHR15892">
    <property type="entry name" value="MITOCHONDRIAL RIBOSOMAL PROTEIN L30"/>
    <property type="match status" value="1"/>
</dbReference>
<dbReference type="PANTHER" id="PTHR15892:SF2">
    <property type="entry name" value="LARGE RIBOSOMAL SUBUNIT PROTEIN UL30M"/>
    <property type="match status" value="1"/>
</dbReference>
<keyword evidence="3" id="KW-0687">Ribonucleoprotein</keyword>
<dbReference type="VEuPathDB" id="FungiDB:TREMEDRAFT_72853"/>
<gene>
    <name evidence="7" type="ORF">M231_00767</name>
</gene>
<evidence type="ECO:0000256" key="5">
    <source>
        <dbReference type="SAM" id="MobiDB-lite"/>
    </source>
</evidence>
<dbReference type="NCBIfam" id="TIGR01308">
    <property type="entry name" value="rpmD_bact"/>
    <property type="match status" value="1"/>
</dbReference>
<evidence type="ECO:0000256" key="4">
    <source>
        <dbReference type="ARBA" id="ARBA00035281"/>
    </source>
</evidence>
<dbReference type="GO" id="GO:0006412">
    <property type="term" value="P:translation"/>
    <property type="evidence" value="ECO:0007669"/>
    <property type="project" value="InterPro"/>
</dbReference>
<reference evidence="7 8" key="1">
    <citation type="submission" date="2016-06" db="EMBL/GenBank/DDBJ databases">
        <title>Evolution of pathogenesis and genome organization in the Tremellales.</title>
        <authorList>
            <person name="Cuomo C."/>
            <person name="Litvintseva A."/>
            <person name="Heitman J."/>
            <person name="Chen Y."/>
            <person name="Sun S."/>
            <person name="Springer D."/>
            <person name="Dromer F."/>
            <person name="Young S."/>
            <person name="Zeng Q."/>
            <person name="Chapman S."/>
            <person name="Gujja S."/>
            <person name="Saif S."/>
            <person name="Birren B."/>
        </authorList>
    </citation>
    <scope>NUCLEOTIDE SEQUENCE [LARGE SCALE GENOMIC DNA]</scope>
    <source>
        <strain evidence="7 8">ATCC 28783</strain>
    </source>
</reference>
<dbReference type="FunCoup" id="A0A4Q1BV98">
    <property type="interactions" value="220"/>
</dbReference>
<dbReference type="EMBL" id="SDIL01000004">
    <property type="protein sequence ID" value="RXK42045.1"/>
    <property type="molecule type" value="Genomic_DNA"/>
</dbReference>
<feature type="region of interest" description="Disordered" evidence="5">
    <location>
        <begin position="16"/>
        <end position="36"/>
    </location>
</feature>
<dbReference type="SUPFAM" id="SSF55129">
    <property type="entry name" value="Ribosomal protein L30p/L7e"/>
    <property type="match status" value="1"/>
</dbReference>
<proteinExistence type="inferred from homology"/>
<evidence type="ECO:0000256" key="1">
    <source>
        <dbReference type="ARBA" id="ARBA00007594"/>
    </source>
</evidence>
<dbReference type="Pfam" id="PF00327">
    <property type="entry name" value="Ribosomal_L30"/>
    <property type="match status" value="1"/>
</dbReference>
<dbReference type="AlphaFoldDB" id="A0A4Q1BV98"/>
<comment type="caution">
    <text evidence="7">The sequence shown here is derived from an EMBL/GenBank/DDBJ whole genome shotgun (WGS) entry which is preliminary data.</text>
</comment>
<evidence type="ECO:0000313" key="8">
    <source>
        <dbReference type="Proteomes" id="UP000289152"/>
    </source>
</evidence>